<accession>A0A9E3H948</accession>
<dbReference type="EMBL" id="JAHHHW010000089">
    <property type="protein sequence ID" value="MBW4432639.1"/>
    <property type="molecule type" value="Genomic_DNA"/>
</dbReference>
<gene>
    <name evidence="1" type="ORF">KME28_13125</name>
</gene>
<dbReference type="Proteomes" id="UP000813215">
    <property type="component" value="Unassembled WGS sequence"/>
</dbReference>
<comment type="caution">
    <text evidence="1">The sequence shown here is derived from an EMBL/GenBank/DDBJ whole genome shotgun (WGS) entry which is preliminary data.</text>
</comment>
<dbReference type="AlphaFoldDB" id="A0A9E3H948"/>
<evidence type="ECO:0000313" key="2">
    <source>
        <dbReference type="Proteomes" id="UP000813215"/>
    </source>
</evidence>
<proteinExistence type="predicted"/>
<protein>
    <submittedName>
        <fullName evidence="1">Uncharacterized protein</fullName>
    </submittedName>
</protein>
<organism evidence="1 2">
    <name type="scientific">Pelatocladus maniniholoensis HA4357-MV3</name>
    <dbReference type="NCBI Taxonomy" id="1117104"/>
    <lineage>
        <taxon>Bacteria</taxon>
        <taxon>Bacillati</taxon>
        <taxon>Cyanobacteriota</taxon>
        <taxon>Cyanophyceae</taxon>
        <taxon>Nostocales</taxon>
        <taxon>Nostocaceae</taxon>
        <taxon>Pelatocladus</taxon>
    </lineage>
</organism>
<reference evidence="1" key="2">
    <citation type="journal article" date="2022" name="Microbiol. Resour. Announc.">
        <title>Metagenome Sequencing to Explore Phylogenomics of Terrestrial Cyanobacteria.</title>
        <authorList>
            <person name="Ward R.D."/>
            <person name="Stajich J.E."/>
            <person name="Johansen J.R."/>
            <person name="Huntemann M."/>
            <person name="Clum A."/>
            <person name="Foster B."/>
            <person name="Foster B."/>
            <person name="Roux S."/>
            <person name="Palaniappan K."/>
            <person name="Varghese N."/>
            <person name="Mukherjee S."/>
            <person name="Reddy T.B.K."/>
            <person name="Daum C."/>
            <person name="Copeland A."/>
            <person name="Chen I.A."/>
            <person name="Ivanova N.N."/>
            <person name="Kyrpides N.C."/>
            <person name="Shapiro N."/>
            <person name="Eloe-Fadrosh E.A."/>
            <person name="Pietrasiak N."/>
        </authorList>
    </citation>
    <scope>NUCLEOTIDE SEQUENCE</scope>
    <source>
        <strain evidence="1">HA4357-MV3</strain>
    </source>
</reference>
<evidence type="ECO:0000313" key="1">
    <source>
        <dbReference type="EMBL" id="MBW4432639.1"/>
    </source>
</evidence>
<reference evidence="1" key="1">
    <citation type="submission" date="2021-05" db="EMBL/GenBank/DDBJ databases">
        <authorList>
            <person name="Pietrasiak N."/>
            <person name="Ward R."/>
            <person name="Stajich J.E."/>
            <person name="Kurbessoian T."/>
        </authorList>
    </citation>
    <scope>NUCLEOTIDE SEQUENCE</scope>
    <source>
        <strain evidence="1">HA4357-MV3</strain>
    </source>
</reference>
<name>A0A9E3H948_9NOST</name>
<sequence>MLNKRLNYNIPADLTPQIRLLADQDGVTPAYWLRKALEEVVRERLSGGNFSTTINLSNLEAFNND</sequence>